<dbReference type="OMA" id="PECCGMI"/>
<dbReference type="GO" id="GO:0009235">
    <property type="term" value="P:cobalamin metabolic process"/>
    <property type="evidence" value="ECO:0007669"/>
    <property type="project" value="InterPro"/>
</dbReference>
<dbReference type="eggNOG" id="KOG3994">
    <property type="taxonomic scope" value="Eukaryota"/>
</dbReference>
<proteinExistence type="predicted"/>
<accession>E9FQQ4</accession>
<gene>
    <name evidence="1" type="ORF">DAPPUDRAFT_190063</name>
</gene>
<dbReference type="AlphaFoldDB" id="E9FQQ4"/>
<evidence type="ECO:0000313" key="2">
    <source>
        <dbReference type="Proteomes" id="UP000000305"/>
    </source>
</evidence>
<sequence length="309" mass="34757">MASRLLSRRYFIISGKDLKSYAKALQQPHGKHFSSQGSGDKRHPHAIVLLDENADGTTVWPDPSLGLLGPKDLRMPLPGNVGFSHRISPSVLPATVQSTKKTWQDTELFSTLTNYERQYQVVKQSAQEDLDELNSTEIEELLLDLPQPSDVLECVAQDCPKLVRKDFADLFPSRDVTFGPLTVVTLAQKTKSDMSSWSEVVEYEREELVACFVDAAKEICEQLQHDGYWSDFIDPSSGRPYLGSYTNATLFETDERYRHLGFSIEDLGCCKIIRHGTWGTHAFVGCIFTNAPFDGDALQDVLRSHRLKN</sequence>
<evidence type="ECO:0008006" key="3">
    <source>
        <dbReference type="Google" id="ProtNLM"/>
    </source>
</evidence>
<dbReference type="Proteomes" id="UP000000305">
    <property type="component" value="Unassembled WGS sequence"/>
</dbReference>
<dbReference type="InParanoid" id="E9FQQ4"/>
<keyword evidence="2" id="KW-1185">Reference proteome</keyword>
<dbReference type="PANTHER" id="PTHR13192:SF3">
    <property type="entry name" value="COBALAMIN TRAFFICKING PROTEIN CBLD"/>
    <property type="match status" value="1"/>
</dbReference>
<name>E9FQQ4_DAPPU</name>
<dbReference type="GO" id="GO:0005739">
    <property type="term" value="C:mitochondrion"/>
    <property type="evidence" value="ECO:0000318"/>
    <property type="project" value="GO_Central"/>
</dbReference>
<dbReference type="KEGG" id="dpx:DAPPUDRAFT_190063"/>
<dbReference type="InterPro" id="IPR019362">
    <property type="entry name" value="MMADHC"/>
</dbReference>
<dbReference type="OrthoDB" id="10263782at2759"/>
<evidence type="ECO:0000313" key="1">
    <source>
        <dbReference type="EMBL" id="EFX90029.1"/>
    </source>
</evidence>
<dbReference type="PhylomeDB" id="E9FQQ4"/>
<organism evidence="1 2">
    <name type="scientific">Daphnia pulex</name>
    <name type="common">Water flea</name>
    <dbReference type="NCBI Taxonomy" id="6669"/>
    <lineage>
        <taxon>Eukaryota</taxon>
        <taxon>Metazoa</taxon>
        <taxon>Ecdysozoa</taxon>
        <taxon>Arthropoda</taxon>
        <taxon>Crustacea</taxon>
        <taxon>Branchiopoda</taxon>
        <taxon>Diplostraca</taxon>
        <taxon>Cladocera</taxon>
        <taxon>Anomopoda</taxon>
        <taxon>Daphniidae</taxon>
        <taxon>Daphnia</taxon>
    </lineage>
</organism>
<dbReference type="Pfam" id="PF10229">
    <property type="entry name" value="MMADHC"/>
    <property type="match status" value="1"/>
</dbReference>
<protein>
    <recommendedName>
        <fullName evidence="3">Methylmalonic aciduria and homocystinuria type D protein, mitochondrial</fullName>
    </recommendedName>
</protein>
<dbReference type="EMBL" id="GL732523">
    <property type="protein sequence ID" value="EFX90029.1"/>
    <property type="molecule type" value="Genomic_DNA"/>
</dbReference>
<dbReference type="HOGENOM" id="CLU_066240_0_0_1"/>
<dbReference type="STRING" id="6669.E9FQQ4"/>
<reference evidence="1 2" key="1">
    <citation type="journal article" date="2011" name="Science">
        <title>The ecoresponsive genome of Daphnia pulex.</title>
        <authorList>
            <person name="Colbourne J.K."/>
            <person name="Pfrender M.E."/>
            <person name="Gilbert D."/>
            <person name="Thomas W.K."/>
            <person name="Tucker A."/>
            <person name="Oakley T.H."/>
            <person name="Tokishita S."/>
            <person name="Aerts A."/>
            <person name="Arnold G.J."/>
            <person name="Basu M.K."/>
            <person name="Bauer D.J."/>
            <person name="Caceres C.E."/>
            <person name="Carmel L."/>
            <person name="Casola C."/>
            <person name="Choi J.H."/>
            <person name="Detter J.C."/>
            <person name="Dong Q."/>
            <person name="Dusheyko S."/>
            <person name="Eads B.D."/>
            <person name="Frohlich T."/>
            <person name="Geiler-Samerotte K.A."/>
            <person name="Gerlach D."/>
            <person name="Hatcher P."/>
            <person name="Jogdeo S."/>
            <person name="Krijgsveld J."/>
            <person name="Kriventseva E.V."/>
            <person name="Kultz D."/>
            <person name="Laforsch C."/>
            <person name="Lindquist E."/>
            <person name="Lopez J."/>
            <person name="Manak J.R."/>
            <person name="Muller J."/>
            <person name="Pangilinan J."/>
            <person name="Patwardhan R.P."/>
            <person name="Pitluck S."/>
            <person name="Pritham E.J."/>
            <person name="Rechtsteiner A."/>
            <person name="Rho M."/>
            <person name="Rogozin I.B."/>
            <person name="Sakarya O."/>
            <person name="Salamov A."/>
            <person name="Schaack S."/>
            <person name="Shapiro H."/>
            <person name="Shiga Y."/>
            <person name="Skalitzky C."/>
            <person name="Smith Z."/>
            <person name="Souvorov A."/>
            <person name="Sung W."/>
            <person name="Tang Z."/>
            <person name="Tsuchiya D."/>
            <person name="Tu H."/>
            <person name="Vos H."/>
            <person name="Wang M."/>
            <person name="Wolf Y.I."/>
            <person name="Yamagata H."/>
            <person name="Yamada T."/>
            <person name="Ye Y."/>
            <person name="Shaw J.R."/>
            <person name="Andrews J."/>
            <person name="Crease T.J."/>
            <person name="Tang H."/>
            <person name="Lucas S.M."/>
            <person name="Robertson H.M."/>
            <person name="Bork P."/>
            <person name="Koonin E.V."/>
            <person name="Zdobnov E.M."/>
            <person name="Grigoriev I.V."/>
            <person name="Lynch M."/>
            <person name="Boore J.L."/>
        </authorList>
    </citation>
    <scope>NUCLEOTIDE SEQUENCE [LARGE SCALE GENOMIC DNA]</scope>
</reference>
<dbReference type="PANTHER" id="PTHR13192">
    <property type="entry name" value="MY011 PROTEIN"/>
    <property type="match status" value="1"/>
</dbReference>